<evidence type="ECO:0000313" key="6">
    <source>
        <dbReference type="Proteomes" id="UP000236370"/>
    </source>
</evidence>
<feature type="region of interest" description="Disordered" evidence="3">
    <location>
        <begin position="227"/>
        <end position="253"/>
    </location>
</feature>
<dbReference type="EMBL" id="NBAG03000099">
    <property type="protein sequence ID" value="PNI89325.1"/>
    <property type="molecule type" value="Genomic_DNA"/>
</dbReference>
<dbReference type="PRINTS" id="PR01251">
    <property type="entry name" value="AMPHIPHYSIN"/>
</dbReference>
<name>A0A2J8PZ80_PANTR</name>
<feature type="region of interest" description="Disordered" evidence="3">
    <location>
        <begin position="1"/>
        <end position="65"/>
    </location>
</feature>
<dbReference type="PRINTS" id="PR00452">
    <property type="entry name" value="SH3DOMAIN"/>
</dbReference>
<proteinExistence type="predicted"/>
<dbReference type="PANTHER" id="PTHR46514:SF2">
    <property type="entry name" value="AMPHIPHYSIN"/>
    <property type="match status" value="1"/>
</dbReference>
<dbReference type="SUPFAM" id="SSF50044">
    <property type="entry name" value="SH3-domain"/>
    <property type="match status" value="1"/>
</dbReference>
<keyword evidence="1 2" id="KW-0728">SH3 domain</keyword>
<feature type="non-terminal residue" evidence="5">
    <location>
        <position position="1"/>
    </location>
</feature>
<dbReference type="CDD" id="cd12140">
    <property type="entry name" value="SH3_Amphiphysin_I"/>
    <property type="match status" value="1"/>
</dbReference>
<evidence type="ECO:0000256" key="2">
    <source>
        <dbReference type="PROSITE-ProRule" id="PRU00192"/>
    </source>
</evidence>
<feature type="compositionally biased region" description="Pro residues" evidence="3">
    <location>
        <begin position="11"/>
        <end position="24"/>
    </location>
</feature>
<dbReference type="InterPro" id="IPR003005">
    <property type="entry name" value="Amphiphysin"/>
</dbReference>
<dbReference type="Proteomes" id="UP000236370">
    <property type="component" value="Unassembled WGS sequence"/>
</dbReference>
<feature type="region of interest" description="Disordered" evidence="3">
    <location>
        <begin position="106"/>
        <end position="126"/>
    </location>
</feature>
<dbReference type="FunFam" id="2.30.30.40:FF:000103">
    <property type="entry name" value="Amphiphysin"/>
    <property type="match status" value="1"/>
</dbReference>
<feature type="domain" description="SH3" evidence="4">
    <location>
        <begin position="504"/>
        <end position="577"/>
    </location>
</feature>
<dbReference type="PROSITE" id="PS50002">
    <property type="entry name" value="SH3"/>
    <property type="match status" value="1"/>
</dbReference>
<evidence type="ECO:0000256" key="1">
    <source>
        <dbReference type="ARBA" id="ARBA00022443"/>
    </source>
</evidence>
<gene>
    <name evidence="5" type="ORF">CK820_G0047870</name>
</gene>
<dbReference type="PANTHER" id="PTHR46514">
    <property type="entry name" value="AMPHIPHYSIN"/>
    <property type="match status" value="1"/>
</dbReference>
<dbReference type="InterPro" id="IPR001452">
    <property type="entry name" value="SH3_domain"/>
</dbReference>
<dbReference type="Gene3D" id="2.30.30.40">
    <property type="entry name" value="SH3 Domains"/>
    <property type="match status" value="1"/>
</dbReference>
<comment type="caution">
    <text evidence="5">The sequence shown here is derived from an EMBL/GenBank/DDBJ whole genome shotgun (WGS) entry which is preliminary data.</text>
</comment>
<dbReference type="InterPro" id="IPR035470">
    <property type="entry name" value="Amphiphysin_I_SH3"/>
</dbReference>
<organism evidence="5 6">
    <name type="scientific">Pan troglodytes</name>
    <name type="common">Chimpanzee</name>
    <dbReference type="NCBI Taxonomy" id="9598"/>
    <lineage>
        <taxon>Eukaryota</taxon>
        <taxon>Metazoa</taxon>
        <taxon>Chordata</taxon>
        <taxon>Craniata</taxon>
        <taxon>Vertebrata</taxon>
        <taxon>Euteleostomi</taxon>
        <taxon>Mammalia</taxon>
        <taxon>Eutheria</taxon>
        <taxon>Euarchontoglires</taxon>
        <taxon>Primates</taxon>
        <taxon>Haplorrhini</taxon>
        <taxon>Catarrhini</taxon>
        <taxon>Hominidae</taxon>
        <taxon>Pan</taxon>
    </lineage>
</organism>
<evidence type="ECO:0000313" key="5">
    <source>
        <dbReference type="EMBL" id="PNI89325.1"/>
    </source>
</evidence>
<dbReference type="AlphaFoldDB" id="A0A2J8PZ80"/>
<dbReference type="InterPro" id="IPR036028">
    <property type="entry name" value="SH3-like_dom_sf"/>
</dbReference>
<accession>A0A2J8PZ80</accession>
<feature type="region of interest" description="Disordered" evidence="3">
    <location>
        <begin position="368"/>
        <end position="414"/>
    </location>
</feature>
<dbReference type="SMART" id="SM00326">
    <property type="entry name" value="SH3"/>
    <property type="match status" value="1"/>
</dbReference>
<reference evidence="5 6" key="1">
    <citation type="submission" date="2017-12" db="EMBL/GenBank/DDBJ databases">
        <title>High-resolution comparative analysis of great ape genomes.</title>
        <authorList>
            <person name="Pollen A."/>
            <person name="Hastie A."/>
            <person name="Hormozdiari F."/>
            <person name="Dougherty M."/>
            <person name="Liu R."/>
            <person name="Chaisson M."/>
            <person name="Hoppe E."/>
            <person name="Hill C."/>
            <person name="Pang A."/>
            <person name="Hillier L."/>
            <person name="Baker C."/>
            <person name="Armstrong J."/>
            <person name="Shendure J."/>
            <person name="Paten B."/>
            <person name="Wilson R."/>
            <person name="Chao H."/>
            <person name="Schneider V."/>
            <person name="Ventura M."/>
            <person name="Kronenberg Z."/>
            <person name="Murali S."/>
            <person name="Gordon D."/>
            <person name="Cantsilieris S."/>
            <person name="Munson K."/>
            <person name="Nelson B."/>
            <person name="Raja A."/>
            <person name="Underwood J."/>
            <person name="Diekhans M."/>
            <person name="Fiddes I."/>
            <person name="Haussler D."/>
            <person name="Eichler E."/>
        </authorList>
    </citation>
    <scope>NUCLEOTIDE SEQUENCE [LARGE SCALE GENOMIC DNA]</scope>
    <source>
        <strain evidence="5">Yerkes chimp pedigree #C0471</strain>
    </source>
</reference>
<sequence>DSGPLRIAKTPSPPEEPSPLPSPTASPNHTLAPASPAPARPRSPSQTRKGPPVPPLPKVTPTKELQQENIISFFEDNFVPEISVTTPSQNEVPEVKKEETLLDLDFDPFKPEVTPAGSAGVTHSPMSQTLPWDLWTTSTDLVQPTDSSESLSLCNLIMEETPDSGLAEEIQRSQNDIGAFTWGPDASTDRVSQEITSGGFGEDSACPSETEQDIRLSTSLLSSADWPNVAEESEHAPGPAFPGGNEQLPPKPAPEAGVAIAACVEMEQLYDPLDSDMPAMDTAGLFKESHEDMKKSDEEEEKQKIEDSLWSGVEACQKASGGSFNGFTQPQDTSLFTMQTDQSKICNLIIPGADADAAVGTLVSAAEGAPGEEAEAEKATVPAGEGVSLEEAKIGTETTEGAESAQPEAEELEVTVPQEKVIPSVVIEPASNHEGEGENEITIGAEPKETTEDAAPPGPTSETPELATEQKPIQDPQPTPSAPAMGAADQLASAREASQELPPGFLYKVETLHDFEAANSDELTLQRGDVVLVVPSDSEADQDAGWLVGVKESDWLQYRDLATYKGLFPENFTRRLD</sequence>
<feature type="region of interest" description="Disordered" evidence="3">
    <location>
        <begin position="427"/>
        <end position="499"/>
    </location>
</feature>
<evidence type="ECO:0000259" key="4">
    <source>
        <dbReference type="PROSITE" id="PS50002"/>
    </source>
</evidence>
<evidence type="ECO:0000256" key="3">
    <source>
        <dbReference type="SAM" id="MobiDB-lite"/>
    </source>
</evidence>
<protein>
    <submittedName>
        <fullName evidence="5">AMPH isoform 4</fullName>
    </submittedName>
</protein>